<proteinExistence type="inferred from homology"/>
<dbReference type="PANTHER" id="PTHR43168:SF2">
    <property type="entry name" value="LARGE RIBOSOMAL SUBUNIT PROTEIN BL33C"/>
    <property type="match status" value="1"/>
</dbReference>
<dbReference type="GO" id="GO:1990904">
    <property type="term" value="C:ribonucleoprotein complex"/>
    <property type="evidence" value="ECO:0007669"/>
    <property type="project" value="UniProtKB-KW"/>
</dbReference>
<geneLocation type="chloroplast" evidence="6"/>
<dbReference type="InterPro" id="IPR001705">
    <property type="entry name" value="Ribosomal_bL33"/>
</dbReference>
<evidence type="ECO:0000256" key="3">
    <source>
        <dbReference type="ARBA" id="ARBA00023274"/>
    </source>
</evidence>
<evidence type="ECO:0000256" key="5">
    <source>
        <dbReference type="HAMAP-Rule" id="MF_00294"/>
    </source>
</evidence>
<keyword evidence="6" id="KW-0934">Plastid</keyword>
<evidence type="ECO:0000256" key="1">
    <source>
        <dbReference type="ARBA" id="ARBA00007596"/>
    </source>
</evidence>
<evidence type="ECO:0000313" key="6">
    <source>
        <dbReference type="EMBL" id="AJB98486.1"/>
    </source>
</evidence>
<accession>A0A1C6ZVU4</accession>
<dbReference type="InterPro" id="IPR018264">
    <property type="entry name" value="Ribosomal_bL33_CS"/>
</dbReference>
<dbReference type="AlphaFoldDB" id="A0A1C6ZVU4"/>
<dbReference type="SUPFAM" id="SSF57829">
    <property type="entry name" value="Zn-binding ribosomal proteins"/>
    <property type="match status" value="1"/>
</dbReference>
<dbReference type="GO" id="GO:0009507">
    <property type="term" value="C:chloroplast"/>
    <property type="evidence" value="ECO:0007669"/>
    <property type="project" value="UniProtKB-SubCell"/>
</dbReference>
<protein>
    <recommendedName>
        <fullName evidence="4 5">Large ribosomal subunit protein bL33c</fullName>
    </recommendedName>
</protein>
<dbReference type="NCBIfam" id="TIGR01023">
    <property type="entry name" value="rpmG_bact"/>
    <property type="match status" value="1"/>
</dbReference>
<dbReference type="GO" id="GO:0003735">
    <property type="term" value="F:structural constituent of ribosome"/>
    <property type="evidence" value="ECO:0007669"/>
    <property type="project" value="InterPro"/>
</dbReference>
<dbReference type="InterPro" id="IPR038584">
    <property type="entry name" value="Ribosomal_bL33_sf"/>
</dbReference>
<dbReference type="GO" id="GO:0005840">
    <property type="term" value="C:ribosome"/>
    <property type="evidence" value="ECO:0007669"/>
    <property type="project" value="UniProtKB-KW"/>
</dbReference>
<keyword evidence="6" id="KW-0150">Chloroplast</keyword>
<dbReference type="PANTHER" id="PTHR43168">
    <property type="entry name" value="50S RIBOSOMAL PROTEIN L33, CHLOROPLASTIC"/>
    <property type="match status" value="1"/>
</dbReference>
<dbReference type="EMBL" id="KM817788">
    <property type="protein sequence ID" value="AJB98486.1"/>
    <property type="molecule type" value="Genomic_DNA"/>
</dbReference>
<dbReference type="PROSITE" id="PS00582">
    <property type="entry name" value="RIBOSOMAL_L33"/>
    <property type="match status" value="1"/>
</dbReference>
<evidence type="ECO:0000256" key="4">
    <source>
        <dbReference type="ARBA" id="ARBA00035276"/>
    </source>
</evidence>
<comment type="subcellular location">
    <subcellularLocation>
        <location evidence="5">Plastid</location>
        <location evidence="5">Chloroplast</location>
    </subcellularLocation>
</comment>
<keyword evidence="3 5" id="KW-0687">Ribonucleoprotein</keyword>
<dbReference type="NCBIfam" id="NF001764">
    <property type="entry name" value="PRK00504.1"/>
    <property type="match status" value="1"/>
</dbReference>
<reference evidence="6" key="1">
    <citation type="submission" date="2016-11" db="EMBL/GenBank/DDBJ databases">
        <title>The chloroplast genome sequences of Ophioglossaceae.</title>
        <authorList>
            <person name="Kim H.T."/>
            <person name="Kim K.-J."/>
        </authorList>
    </citation>
    <scope>NUCLEOTIDE SEQUENCE</scope>
</reference>
<dbReference type="NCBIfam" id="NF001860">
    <property type="entry name" value="PRK00595.1"/>
    <property type="match status" value="1"/>
</dbReference>
<gene>
    <name evidence="5 6" type="primary">rpl33</name>
</gene>
<keyword evidence="2 5" id="KW-0689">Ribosomal protein</keyword>
<sequence>MAKGRDIRATITSECTGCNRGSNSIGLSGISRYTTRKNRRNTPGRLELKKFCPFRRKHIIHKELKKMK</sequence>
<evidence type="ECO:0000256" key="2">
    <source>
        <dbReference type="ARBA" id="ARBA00022980"/>
    </source>
</evidence>
<dbReference type="InterPro" id="IPR011332">
    <property type="entry name" value="Ribosomal_zn-bd"/>
</dbReference>
<dbReference type="GO" id="GO:0006412">
    <property type="term" value="P:translation"/>
    <property type="evidence" value="ECO:0007669"/>
    <property type="project" value="UniProtKB-UniRule"/>
</dbReference>
<dbReference type="Pfam" id="PF00471">
    <property type="entry name" value="Ribosomal_L33"/>
    <property type="match status" value="1"/>
</dbReference>
<name>A0A1C6ZVU4_HELZY</name>
<organism evidence="6">
    <name type="scientific">Helminthostachys zeylanica</name>
    <name type="common">Flowering fern</name>
    <name type="synonym">Osmunda zeylanica</name>
    <dbReference type="NCBI Taxonomy" id="41913"/>
    <lineage>
        <taxon>Eukaryota</taxon>
        <taxon>Viridiplantae</taxon>
        <taxon>Streptophyta</taxon>
        <taxon>Embryophyta</taxon>
        <taxon>Tracheophyta</taxon>
        <taxon>Polypodiopsida</taxon>
        <taxon>Ophioglossidae</taxon>
        <taxon>Ophioglossales</taxon>
        <taxon>Ophioglossaceae</taxon>
        <taxon>Helminthostachyoideae</taxon>
        <taxon>Helminthostachys</taxon>
    </lineage>
</organism>
<dbReference type="HAMAP" id="MF_00294">
    <property type="entry name" value="Ribosomal_bL33"/>
    <property type="match status" value="1"/>
</dbReference>
<comment type="similarity">
    <text evidence="1 5">Belongs to the bacterial ribosomal protein bL33 family.</text>
</comment>
<dbReference type="Gene3D" id="2.20.28.120">
    <property type="entry name" value="Ribosomal protein L33"/>
    <property type="match status" value="1"/>
</dbReference>